<feature type="compositionally biased region" description="Acidic residues" evidence="1">
    <location>
        <begin position="1028"/>
        <end position="1040"/>
    </location>
</feature>
<dbReference type="OrthoDB" id="436852at2759"/>
<feature type="region of interest" description="Disordered" evidence="1">
    <location>
        <begin position="218"/>
        <end position="242"/>
    </location>
</feature>
<feature type="compositionally biased region" description="Low complexity" evidence="1">
    <location>
        <begin position="633"/>
        <end position="644"/>
    </location>
</feature>
<feature type="region of interest" description="Disordered" evidence="1">
    <location>
        <begin position="296"/>
        <end position="371"/>
    </location>
</feature>
<dbReference type="EMBL" id="JANBQB010000516">
    <property type="protein sequence ID" value="KAJ1975547.1"/>
    <property type="molecule type" value="Genomic_DNA"/>
</dbReference>
<comment type="caution">
    <text evidence="2">The sequence shown here is derived from an EMBL/GenBank/DDBJ whole genome shotgun (WGS) entry which is preliminary data.</text>
</comment>
<sequence>MQSITPQDAATATHVYCQECSRRVQRAKGTKIMKPPKPTRLKPKTTKGKPKRPKTKPTSTLSNALQPMAEVPLATANDLLAQYAGRADDTGDELDICPICDAECTCGAAANTTTGSTPSTSNQDPAKLLSTPRAQKSLKAAIPIQTSSGPSDVDLSDWESDHSLDIPKLSSSPMSPHHSDPDQLLSVHETTPLAKDQLGDSDIEAEEEQALRNYFTQKEQGHLSDASSSTFGYDYSPSNSDDEMYDELQFTPPVATAPDTATTAPLAVQNWSSSSLDQWGYDDLLGYRTWSSNYDSLSGSDAESNSPAASPLPTTVDIPLPSGSRSGHYAAGWDASSPEPGYRSDYTSDDAGYSLDDERTGGQDGVDEPLFSDEAPFIFTPEPPTLLSTVAALSTANHTPPLAPTPAPTPNPSLPSAMLHTPLSPSDLTYIDALIDQDMIIGTSPALDPSTLPQSMVSKLLANRKRKPSAALDSLALDIPGVFPKLRKTSPQATTMANANGTDGLLVPASDSASHSGPTNLAHRGQWPTPAEAHGATVPQSNERPALTSSSMNQEHLPLATAFAVTSDDGSSDEVNSLLHTSVLLYRKRNRQHRTKRKWGDGAPSLLYPSRGRRWLLTRPRNMSSRRGSILQAPSAASAGAQSASVSNSVRRISDFDVPRFPLLDGGSHSDSATPTAASPEFGRKPLSLSGFPSDVAMTIEELLDTEQLTQSDHHAAMDTELPLAGNATAGILPTYRWDRIPISSFRVSRALMRIQGRQKPPSPFTYADALKRGSRWRRRIKVTSAISGMRADAMSRESTPHPFRQRKLLGSPGFSTAIPAGPPGTPVPSSPELSASSHAAYRRKKRRGLPRAVARLPLSSLKLHPLPTDTNDRRPSSFSVTSMDQPAERLSGRDATTPPMVLGRSKSASDIFTSSGITSRDSTVADGLGLGAKDSEGDDLLDLDPFFYPDSMQIYDQLGDSLAEWPQEVNAEDILLPELDADPRTTAHLGPPALVSNTLETTPMVAKSDPMEQAIVTDPVMLGGVADNDDDDDDIDIMD</sequence>
<feature type="region of interest" description="Disordered" evidence="1">
    <location>
        <begin position="26"/>
        <end position="63"/>
    </location>
</feature>
<feature type="region of interest" description="Disordered" evidence="1">
    <location>
        <begin position="618"/>
        <end position="644"/>
    </location>
</feature>
<feature type="compositionally biased region" description="Basic residues" evidence="1">
    <location>
        <begin position="37"/>
        <end position="55"/>
    </location>
</feature>
<feature type="compositionally biased region" description="Basic residues" evidence="1">
    <location>
        <begin position="841"/>
        <end position="850"/>
    </location>
</feature>
<dbReference type="Proteomes" id="UP001151582">
    <property type="component" value="Unassembled WGS sequence"/>
</dbReference>
<feature type="compositionally biased region" description="Polar residues" evidence="1">
    <location>
        <begin position="538"/>
        <end position="551"/>
    </location>
</feature>
<feature type="region of interest" description="Disordered" evidence="1">
    <location>
        <begin position="136"/>
        <end position="184"/>
    </location>
</feature>
<evidence type="ECO:0000313" key="3">
    <source>
        <dbReference type="Proteomes" id="UP001151582"/>
    </source>
</evidence>
<organism evidence="2 3">
    <name type="scientific">Dimargaris verticillata</name>
    <dbReference type="NCBI Taxonomy" id="2761393"/>
    <lineage>
        <taxon>Eukaryota</taxon>
        <taxon>Fungi</taxon>
        <taxon>Fungi incertae sedis</taxon>
        <taxon>Zoopagomycota</taxon>
        <taxon>Kickxellomycotina</taxon>
        <taxon>Dimargaritomycetes</taxon>
        <taxon>Dimargaritales</taxon>
        <taxon>Dimargaritaceae</taxon>
        <taxon>Dimargaris</taxon>
    </lineage>
</organism>
<feature type="region of interest" description="Disordered" evidence="1">
    <location>
        <begin position="664"/>
        <end position="686"/>
    </location>
</feature>
<name>A0A9W8AYH9_9FUNG</name>
<feature type="compositionally biased region" description="Pro residues" evidence="1">
    <location>
        <begin position="821"/>
        <end position="830"/>
    </location>
</feature>
<evidence type="ECO:0000313" key="2">
    <source>
        <dbReference type="EMBL" id="KAJ1975547.1"/>
    </source>
</evidence>
<feature type="compositionally biased region" description="Polar residues" evidence="1">
    <location>
        <begin position="225"/>
        <end position="239"/>
    </location>
</feature>
<feature type="compositionally biased region" description="Polar residues" evidence="1">
    <location>
        <begin position="296"/>
        <end position="308"/>
    </location>
</feature>
<feature type="compositionally biased region" description="Low complexity" evidence="1">
    <location>
        <begin position="857"/>
        <end position="868"/>
    </location>
</feature>
<keyword evidence="3" id="KW-1185">Reference proteome</keyword>
<feature type="region of interest" description="Disordered" evidence="1">
    <location>
        <begin position="1021"/>
        <end position="1040"/>
    </location>
</feature>
<gene>
    <name evidence="2" type="ORF">H4R34_004296</name>
</gene>
<proteinExistence type="predicted"/>
<feature type="compositionally biased region" description="Polar residues" evidence="1">
    <location>
        <begin position="490"/>
        <end position="501"/>
    </location>
</feature>
<feature type="region of interest" description="Disordered" evidence="1">
    <location>
        <begin position="809"/>
        <end position="904"/>
    </location>
</feature>
<dbReference type="AlphaFoldDB" id="A0A9W8AYH9"/>
<evidence type="ECO:0000256" key="1">
    <source>
        <dbReference type="SAM" id="MobiDB-lite"/>
    </source>
</evidence>
<feature type="region of interest" description="Disordered" evidence="1">
    <location>
        <begin position="490"/>
        <end position="551"/>
    </location>
</feature>
<protein>
    <submittedName>
        <fullName evidence="2">Uncharacterized protein</fullName>
    </submittedName>
</protein>
<accession>A0A9W8AYH9</accession>
<reference evidence="2" key="1">
    <citation type="submission" date="2022-07" db="EMBL/GenBank/DDBJ databases">
        <title>Phylogenomic reconstructions and comparative analyses of Kickxellomycotina fungi.</title>
        <authorList>
            <person name="Reynolds N.K."/>
            <person name="Stajich J.E."/>
            <person name="Barry K."/>
            <person name="Grigoriev I.V."/>
            <person name="Crous P."/>
            <person name="Smith M.E."/>
        </authorList>
    </citation>
    <scope>NUCLEOTIDE SEQUENCE</scope>
    <source>
        <strain evidence="2">RSA 567</strain>
    </source>
</reference>